<comment type="caution">
    <text evidence="1">The sequence shown here is derived from an EMBL/GenBank/DDBJ whole genome shotgun (WGS) entry which is preliminary data.</text>
</comment>
<accession>X1HL46</accession>
<reference evidence="1" key="1">
    <citation type="journal article" date="2014" name="Front. Microbiol.">
        <title>High frequency of phylogenetically diverse reductive dehalogenase-homologous genes in deep subseafloor sedimentary metagenomes.</title>
        <authorList>
            <person name="Kawai M."/>
            <person name="Futagami T."/>
            <person name="Toyoda A."/>
            <person name="Takaki Y."/>
            <person name="Nishi S."/>
            <person name="Hori S."/>
            <person name="Arai W."/>
            <person name="Tsubouchi T."/>
            <person name="Morono Y."/>
            <person name="Uchiyama I."/>
            <person name="Ito T."/>
            <person name="Fujiyama A."/>
            <person name="Inagaki F."/>
            <person name="Takami H."/>
        </authorList>
    </citation>
    <scope>NUCLEOTIDE SEQUENCE</scope>
    <source>
        <strain evidence="1">Expedition CK06-06</strain>
    </source>
</reference>
<dbReference type="EMBL" id="BARU01025170">
    <property type="protein sequence ID" value="GAH57785.1"/>
    <property type="molecule type" value="Genomic_DNA"/>
</dbReference>
<evidence type="ECO:0000313" key="1">
    <source>
        <dbReference type="EMBL" id="GAH57785.1"/>
    </source>
</evidence>
<sequence>MAKRRAARRYYPRAKKTYRRARGTGKGGIIGNVIDGVIVGAVQNIIPND</sequence>
<protein>
    <submittedName>
        <fullName evidence="1">Uncharacterized protein</fullName>
    </submittedName>
</protein>
<proteinExistence type="predicted"/>
<name>X1HL46_9ZZZZ</name>
<gene>
    <name evidence="1" type="ORF">S03H2_40584</name>
</gene>
<organism evidence="1">
    <name type="scientific">marine sediment metagenome</name>
    <dbReference type="NCBI Taxonomy" id="412755"/>
    <lineage>
        <taxon>unclassified sequences</taxon>
        <taxon>metagenomes</taxon>
        <taxon>ecological metagenomes</taxon>
    </lineage>
</organism>
<feature type="non-terminal residue" evidence="1">
    <location>
        <position position="49"/>
    </location>
</feature>
<dbReference type="AlphaFoldDB" id="X1HL46"/>